<feature type="compositionally biased region" description="Low complexity" evidence="1">
    <location>
        <begin position="23"/>
        <end position="37"/>
    </location>
</feature>
<gene>
    <name evidence="2" type="ORF">SAMN02745887_02277</name>
</gene>
<feature type="region of interest" description="Disordered" evidence="1">
    <location>
        <begin position="1"/>
        <end position="38"/>
    </location>
</feature>
<evidence type="ECO:0000313" key="3">
    <source>
        <dbReference type="Proteomes" id="UP000186513"/>
    </source>
</evidence>
<organism evidence="2 3">
    <name type="scientific">Chitinimonas taiwanensis DSM 18899</name>
    <dbReference type="NCBI Taxonomy" id="1121279"/>
    <lineage>
        <taxon>Bacteria</taxon>
        <taxon>Pseudomonadati</taxon>
        <taxon>Pseudomonadota</taxon>
        <taxon>Betaproteobacteria</taxon>
        <taxon>Neisseriales</taxon>
        <taxon>Chitinibacteraceae</taxon>
        <taxon>Chitinimonas</taxon>
    </lineage>
</organism>
<sequence>MKTRQNRSHDAAQSRAALEALFSNSSSANPSPSSPASLEGEVLVAKKAADAHAVSSRIDLLRRKREAMQAIQEAASHTGFSLEELREVADQADRQH</sequence>
<reference evidence="2 3" key="1">
    <citation type="submission" date="2016-11" db="EMBL/GenBank/DDBJ databases">
        <authorList>
            <person name="Jaros S."/>
            <person name="Januszkiewicz K."/>
            <person name="Wedrychowicz H."/>
        </authorList>
    </citation>
    <scope>NUCLEOTIDE SEQUENCE [LARGE SCALE GENOMIC DNA]</scope>
    <source>
        <strain evidence="2 3">DSM 18899</strain>
    </source>
</reference>
<proteinExistence type="predicted"/>
<keyword evidence="3" id="KW-1185">Reference proteome</keyword>
<evidence type="ECO:0000313" key="2">
    <source>
        <dbReference type="EMBL" id="SFZ77206.1"/>
    </source>
</evidence>
<evidence type="ECO:0000256" key="1">
    <source>
        <dbReference type="SAM" id="MobiDB-lite"/>
    </source>
</evidence>
<protein>
    <submittedName>
        <fullName evidence="2">Uncharacterized protein</fullName>
    </submittedName>
</protein>
<dbReference type="RefSeq" id="WP_072428787.1">
    <property type="nucleotide sequence ID" value="NZ_FPKR01000008.1"/>
</dbReference>
<dbReference type="EMBL" id="FPKR01000008">
    <property type="protein sequence ID" value="SFZ77206.1"/>
    <property type="molecule type" value="Genomic_DNA"/>
</dbReference>
<dbReference type="Proteomes" id="UP000186513">
    <property type="component" value="Unassembled WGS sequence"/>
</dbReference>
<accession>A0A1K2HKB2</accession>
<name>A0A1K2HKB2_9NEIS</name>
<dbReference type="OrthoDB" id="9429573at2"/>
<dbReference type="AlphaFoldDB" id="A0A1K2HKB2"/>